<comment type="subcellular location">
    <subcellularLocation>
        <location evidence="1">Endomembrane system</location>
        <topology evidence="1">Multi-pass membrane protein</topology>
    </subcellularLocation>
    <subcellularLocation>
        <location evidence="6">Membrane</location>
        <topology evidence="6">Multi-pass membrane protein</topology>
    </subcellularLocation>
</comment>
<feature type="transmembrane region" description="Helical" evidence="7">
    <location>
        <begin position="456"/>
        <end position="480"/>
    </location>
</feature>
<comment type="caution">
    <text evidence="9">The sequence shown here is derived from an EMBL/GenBank/DDBJ whole genome shotgun (WGS) entry which is preliminary data.</text>
</comment>
<dbReference type="GO" id="GO:0008137">
    <property type="term" value="F:NADH dehydrogenase (ubiquinone) activity"/>
    <property type="evidence" value="ECO:0007669"/>
    <property type="project" value="InterPro"/>
</dbReference>
<reference evidence="9 10" key="1">
    <citation type="journal article" date="2014" name="Genome Biol. Evol.">
        <title>Acetic acid bacteria genomes reveal functional traits for adaptation to life in insect guts.</title>
        <authorList>
            <person name="Chouaia B."/>
            <person name="Gaiarsa S."/>
            <person name="Crotti E."/>
            <person name="Comandatore F."/>
            <person name="Degli Esposti M."/>
            <person name="Ricci I."/>
            <person name="Alma A."/>
            <person name="Favia G."/>
            <person name="Bandi C."/>
            <person name="Daffonchio D."/>
        </authorList>
    </citation>
    <scope>NUCLEOTIDE SEQUENCE [LARGE SCALE GENOMIC DNA]</scope>
    <source>
        <strain evidence="9 10">SF2.1</strain>
    </source>
</reference>
<reference evidence="9 10" key="2">
    <citation type="journal article" date="2014" name="PLoS ONE">
        <title>Evolution of mitochondria reconstructed from the energy metabolism of living bacteria.</title>
        <authorList>
            <person name="Degli Esposti M."/>
            <person name="Chouaia B."/>
            <person name="Comandatore F."/>
            <person name="Crotti E."/>
            <person name="Sassera D."/>
            <person name="Lievens P.M."/>
            <person name="Daffonchio D."/>
            <person name="Bandi C."/>
        </authorList>
    </citation>
    <scope>NUCLEOTIDE SEQUENCE [LARGE SCALE GENOMIC DNA]</scope>
    <source>
        <strain evidence="9 10">SF2.1</strain>
    </source>
</reference>
<dbReference type="GO" id="GO:0003954">
    <property type="term" value="F:NADH dehydrogenase activity"/>
    <property type="evidence" value="ECO:0007669"/>
    <property type="project" value="TreeGrafter"/>
</dbReference>
<evidence type="ECO:0000256" key="3">
    <source>
        <dbReference type="ARBA" id="ARBA00022692"/>
    </source>
</evidence>
<feature type="transmembrane region" description="Helical" evidence="7">
    <location>
        <begin position="383"/>
        <end position="401"/>
    </location>
</feature>
<dbReference type="GO" id="GO:0015990">
    <property type="term" value="P:electron transport coupled proton transport"/>
    <property type="evidence" value="ECO:0007669"/>
    <property type="project" value="TreeGrafter"/>
</dbReference>
<dbReference type="InterPro" id="IPR010227">
    <property type="entry name" value="NADH_Q_OxRdtase_chainM/4"/>
</dbReference>
<dbReference type="AlphaFoldDB" id="A0A060QLR2"/>
<feature type="transmembrane region" description="Helical" evidence="7">
    <location>
        <begin position="142"/>
        <end position="162"/>
    </location>
</feature>
<keyword evidence="4 7" id="KW-1133">Transmembrane helix</keyword>
<protein>
    <submittedName>
        <fullName evidence="9">NADH-ubiquinone oxidoreductase chain M</fullName>
        <ecNumber evidence="9">1.6.5.3</ecNumber>
    </submittedName>
</protein>
<dbReference type="NCBIfam" id="TIGR01972">
    <property type="entry name" value="NDH_I_M"/>
    <property type="match status" value="1"/>
</dbReference>
<evidence type="ECO:0000256" key="4">
    <source>
        <dbReference type="ARBA" id="ARBA00022989"/>
    </source>
</evidence>
<dbReference type="Proteomes" id="UP000027583">
    <property type="component" value="Unassembled WGS sequence"/>
</dbReference>
<dbReference type="PANTHER" id="PTHR43507:SF1">
    <property type="entry name" value="NADH-UBIQUINONE OXIDOREDUCTASE CHAIN 4"/>
    <property type="match status" value="1"/>
</dbReference>
<dbReference type="Pfam" id="PF00361">
    <property type="entry name" value="Proton_antipo_M"/>
    <property type="match status" value="1"/>
</dbReference>
<dbReference type="GO" id="GO:0012505">
    <property type="term" value="C:endomembrane system"/>
    <property type="evidence" value="ECO:0007669"/>
    <property type="project" value="UniProtKB-SubCell"/>
</dbReference>
<keyword evidence="9" id="KW-0560">Oxidoreductase</keyword>
<dbReference type="EC" id="1.6.5.3" evidence="9"/>
<name>A0A060QLR2_9PROT</name>
<evidence type="ECO:0000256" key="7">
    <source>
        <dbReference type="SAM" id="Phobius"/>
    </source>
</evidence>
<dbReference type="GO" id="GO:0016020">
    <property type="term" value="C:membrane"/>
    <property type="evidence" value="ECO:0007669"/>
    <property type="project" value="UniProtKB-SubCell"/>
</dbReference>
<gene>
    <name evidence="9" type="ORF">ASAP_2941</name>
</gene>
<keyword evidence="3 6" id="KW-0812">Transmembrane</keyword>
<keyword evidence="5 7" id="KW-0472">Membrane</keyword>
<feature type="transmembrane region" description="Helical" evidence="7">
    <location>
        <begin position="247"/>
        <end position="264"/>
    </location>
</feature>
<comment type="similarity">
    <text evidence="2">Belongs to the complex I subunit 4 family.</text>
</comment>
<feature type="transmembrane region" description="Helical" evidence="7">
    <location>
        <begin position="284"/>
        <end position="307"/>
    </location>
</feature>
<dbReference type="PANTHER" id="PTHR43507">
    <property type="entry name" value="NADH-UBIQUINONE OXIDOREDUCTASE CHAIN 4"/>
    <property type="match status" value="1"/>
</dbReference>
<feature type="transmembrane region" description="Helical" evidence="7">
    <location>
        <begin position="215"/>
        <end position="235"/>
    </location>
</feature>
<evidence type="ECO:0000313" key="10">
    <source>
        <dbReference type="Proteomes" id="UP000027583"/>
    </source>
</evidence>
<organism evidence="9 10">
    <name type="scientific">Asaia bogorensis</name>
    <dbReference type="NCBI Taxonomy" id="91915"/>
    <lineage>
        <taxon>Bacteria</taxon>
        <taxon>Pseudomonadati</taxon>
        <taxon>Pseudomonadota</taxon>
        <taxon>Alphaproteobacteria</taxon>
        <taxon>Acetobacterales</taxon>
        <taxon>Acetobacteraceae</taxon>
        <taxon>Asaia</taxon>
    </lineage>
</organism>
<evidence type="ECO:0000256" key="2">
    <source>
        <dbReference type="ARBA" id="ARBA00009025"/>
    </source>
</evidence>
<dbReference type="PRINTS" id="PR01437">
    <property type="entry name" value="NUOXDRDTASE4"/>
</dbReference>
<dbReference type="GO" id="GO:0042773">
    <property type="term" value="P:ATP synthesis coupled electron transport"/>
    <property type="evidence" value="ECO:0007669"/>
    <property type="project" value="InterPro"/>
</dbReference>
<dbReference type="eggNOG" id="COG1008">
    <property type="taxonomic scope" value="Bacteria"/>
</dbReference>
<dbReference type="EMBL" id="CBLX010000024">
    <property type="protein sequence ID" value="CDG40986.1"/>
    <property type="molecule type" value="Genomic_DNA"/>
</dbReference>
<accession>A0A060QLR2</accession>
<proteinExistence type="inferred from homology"/>
<feature type="transmembrane region" description="Helical" evidence="7">
    <location>
        <begin position="174"/>
        <end position="195"/>
    </location>
</feature>
<feature type="domain" description="NADH:quinone oxidoreductase/Mrp antiporter transmembrane" evidence="8">
    <location>
        <begin position="138"/>
        <end position="425"/>
    </location>
</feature>
<feature type="transmembrane region" description="Helical" evidence="7">
    <location>
        <begin position="90"/>
        <end position="111"/>
    </location>
</feature>
<evidence type="ECO:0000256" key="6">
    <source>
        <dbReference type="RuleBase" id="RU000320"/>
    </source>
</evidence>
<sequence>MSGGMMMLALPALVLIPFIGGLAAWLVGLRGASRAASVSSLITLVLMVILLAQVTLSALSGGASAGGWLGHFSMAWVPMLGINVRLDIDGLSLVMLWLNALISLPCALLSARNVADRAGLFHFLLLATVAGINGVFMATDLFLFFFFWELMLLPLFGVILIWGDAGRQRAALKFFLFTQGSGLLMLLAILGLVIVNAQRTGVITFDYFALSQTALIAPIAPVLMLGFFIAFAVKLPMVPFHSWLPDTYAASPAAASILLSGVLAKTGGYGLIRFVVMLFPGAAAHLAPIAMTLGVVGILYCAWLAVAQDDIKRLIAYSSISHLGFILLGVFSGTRIGMEGAIAQMVAHGLSTGALFVIAGLLEDRLGTRDMSRMGGLWPAMPQFSALAMFFAAASLGLPGLGNFVGEFLVLMGTWQVSHTMTFFAAAGLVLSSVYSLTMMLRVFYGPKKTDAVAPLGAPSVPHLAVLGVAALLLLALGVYPQPVLNLSAPASPHVVSIAQEQAQ</sequence>
<feature type="transmembrane region" description="Helical" evidence="7">
    <location>
        <begin position="342"/>
        <end position="362"/>
    </location>
</feature>
<evidence type="ECO:0000259" key="8">
    <source>
        <dbReference type="Pfam" id="PF00361"/>
    </source>
</evidence>
<dbReference type="GO" id="GO:0048039">
    <property type="term" value="F:ubiquinone binding"/>
    <property type="evidence" value="ECO:0007669"/>
    <property type="project" value="TreeGrafter"/>
</dbReference>
<feature type="transmembrane region" description="Helical" evidence="7">
    <location>
        <begin position="314"/>
        <end position="336"/>
    </location>
</feature>
<evidence type="ECO:0000256" key="5">
    <source>
        <dbReference type="ARBA" id="ARBA00023136"/>
    </source>
</evidence>
<evidence type="ECO:0000313" key="9">
    <source>
        <dbReference type="EMBL" id="CDG40986.1"/>
    </source>
</evidence>
<feature type="transmembrane region" description="Helical" evidence="7">
    <location>
        <begin position="421"/>
        <end position="444"/>
    </location>
</feature>
<dbReference type="InterPro" id="IPR001750">
    <property type="entry name" value="ND/Mrp_TM"/>
</dbReference>
<feature type="transmembrane region" description="Helical" evidence="7">
    <location>
        <begin position="118"/>
        <end position="136"/>
    </location>
</feature>
<dbReference type="InterPro" id="IPR003918">
    <property type="entry name" value="NADH_UbQ_OxRdtase"/>
</dbReference>
<evidence type="ECO:0000256" key="1">
    <source>
        <dbReference type="ARBA" id="ARBA00004127"/>
    </source>
</evidence>
<feature type="transmembrane region" description="Helical" evidence="7">
    <location>
        <begin position="39"/>
        <end position="59"/>
    </location>
</feature>